<name>A0A135ZZ93_9ALTE</name>
<comment type="caution">
    <text evidence="1">The sequence shown here is derived from an EMBL/GenBank/DDBJ whole genome shotgun (WGS) entry which is preliminary data.</text>
</comment>
<proteinExistence type="predicted"/>
<dbReference type="OrthoDB" id="6306838at2"/>
<keyword evidence="2" id="KW-1185">Reference proteome</keyword>
<dbReference type="STRING" id="1799789.AX660_18095"/>
<accession>A0A135ZZ93</accession>
<dbReference type="RefSeq" id="WP_068378427.1">
    <property type="nucleotide sequence ID" value="NZ_LSNE01000007.1"/>
</dbReference>
<evidence type="ECO:0000313" key="1">
    <source>
        <dbReference type="EMBL" id="KXI28284.1"/>
    </source>
</evidence>
<evidence type="ECO:0000313" key="2">
    <source>
        <dbReference type="Proteomes" id="UP000070299"/>
    </source>
</evidence>
<protein>
    <recommendedName>
        <fullName evidence="3">Bacterial surface antigen (D15) domain-containing protein</fullName>
    </recommendedName>
</protein>
<dbReference type="EMBL" id="LSNE01000007">
    <property type="protein sequence ID" value="KXI28284.1"/>
    <property type="molecule type" value="Genomic_DNA"/>
</dbReference>
<dbReference type="Proteomes" id="UP000070299">
    <property type="component" value="Unassembled WGS sequence"/>
</dbReference>
<evidence type="ECO:0008006" key="3">
    <source>
        <dbReference type="Google" id="ProtNLM"/>
    </source>
</evidence>
<sequence length="549" mass="61922">MKQWLLSGICYLPFCMLHATELGECGLRYLGTDRHLMPVNKTTVAKLAIETNPIFDESAADTIALHRFANWLHINTKAEVIAERLPFTVGDSITPEDLAEAERIIRSQAYIRDARVSISGSCTDEDPAVVTVQTWDNWSLIPTVSFSHKGGESKFSVGIKEDNLLGLGIRTRFKYNTDEQRSGYQLTLKSATPMLMEHSTLLFDFLDNDDGNLLDLKFDRPFYDARSDTMFLANYLTDDKVVDIFHNGGIRNTFASQSHRYEAATGWQFDSTLLLSQRISVGLVDEEYRFSPDLLNLSSAELLPQDRRFQYVWLGFESLQRDFRVMSDIYLIDQAEDINLGWHYQAKLGLDFAQDNTQSGLGYHLQLNLDKGWQVNDGLLLMSASGDATFNQSLADHYLLSVTAEYFKRYTPLLGMYSRLSVSTEHNPWLDLPQTVGDESGVRGYPLQYQHGEHSVSGSLEARLYSGYNIYKILDVGFAGFVDVGRAWGGDEGLLNETDQVLSSVGIGARLYSNRASHQSVIHIDLVKPLTSTDNVDSWAWRAQVKQSF</sequence>
<reference evidence="2" key="1">
    <citation type="submission" date="2016-02" db="EMBL/GenBank/DDBJ databases">
        <authorList>
            <person name="Schultz-Johansen M."/>
            <person name="Glaring M.A."/>
            <person name="Bech P.K."/>
            <person name="Stougaard P."/>
        </authorList>
    </citation>
    <scope>NUCLEOTIDE SEQUENCE [LARGE SCALE GENOMIC DNA]</scope>
    <source>
        <strain evidence="2">S66</strain>
    </source>
</reference>
<gene>
    <name evidence="1" type="ORF">AX660_18095</name>
</gene>
<organism evidence="1 2">
    <name type="scientific">Paraglaciecola hydrolytica</name>
    <dbReference type="NCBI Taxonomy" id="1799789"/>
    <lineage>
        <taxon>Bacteria</taxon>
        <taxon>Pseudomonadati</taxon>
        <taxon>Pseudomonadota</taxon>
        <taxon>Gammaproteobacteria</taxon>
        <taxon>Alteromonadales</taxon>
        <taxon>Alteromonadaceae</taxon>
        <taxon>Paraglaciecola</taxon>
    </lineage>
</organism>
<dbReference type="Gene3D" id="2.40.160.50">
    <property type="entry name" value="membrane protein fhac: a member of the omp85/tpsb transporter family"/>
    <property type="match status" value="1"/>
</dbReference>
<dbReference type="AlphaFoldDB" id="A0A135ZZ93"/>